<organism evidence="2">
    <name type="scientific">Haptolina ericina</name>
    <dbReference type="NCBI Taxonomy" id="156174"/>
    <lineage>
        <taxon>Eukaryota</taxon>
        <taxon>Haptista</taxon>
        <taxon>Haptophyta</taxon>
        <taxon>Prymnesiophyceae</taxon>
        <taxon>Prymnesiales</taxon>
        <taxon>Prymnesiaceae</taxon>
        <taxon>Haptolina</taxon>
    </lineage>
</organism>
<dbReference type="EMBL" id="HBHX01032271">
    <property type="protein sequence ID" value="CAE0117266.1"/>
    <property type="molecule type" value="Transcribed_RNA"/>
</dbReference>
<gene>
    <name evidence="2" type="ORF">HERI1096_LOCUS17965</name>
</gene>
<dbReference type="AlphaFoldDB" id="A0A7S3AW47"/>
<proteinExistence type="predicted"/>
<name>A0A7S3AW47_9EUKA</name>
<accession>A0A7S3AW47</accession>
<protein>
    <submittedName>
        <fullName evidence="2">Uncharacterized protein</fullName>
    </submittedName>
</protein>
<feature type="region of interest" description="Disordered" evidence="1">
    <location>
        <begin position="31"/>
        <end position="50"/>
    </location>
</feature>
<sequence length="174" mass="17901">MLSECNLPGLRWHWENVGSINGLHRSCPEAQLPPPPLASSPFPMRPPPAPSPSPLFSPVIALRGNTDNPASGVCIASPTATTTADGAAIAAQCCTASGECKRMTNGRSSTCIAGVYGQSSFVPMTFTQAEEACTLRGLVLCDKSCAGKGCTYNQGFVWTGLSCASAPPPASSPT</sequence>
<evidence type="ECO:0000313" key="2">
    <source>
        <dbReference type="EMBL" id="CAE0117266.1"/>
    </source>
</evidence>
<reference evidence="2" key="1">
    <citation type="submission" date="2021-01" db="EMBL/GenBank/DDBJ databases">
        <authorList>
            <person name="Corre E."/>
            <person name="Pelletier E."/>
            <person name="Niang G."/>
            <person name="Scheremetjew M."/>
            <person name="Finn R."/>
            <person name="Kale V."/>
            <person name="Holt S."/>
            <person name="Cochrane G."/>
            <person name="Meng A."/>
            <person name="Brown T."/>
            <person name="Cohen L."/>
        </authorList>
    </citation>
    <scope>NUCLEOTIDE SEQUENCE</scope>
    <source>
        <strain evidence="2">CCMP281</strain>
    </source>
</reference>
<evidence type="ECO:0000256" key="1">
    <source>
        <dbReference type="SAM" id="MobiDB-lite"/>
    </source>
</evidence>